<keyword evidence="3" id="KW-0963">Cytoplasm</keyword>
<organism evidence="14 15">
    <name type="scientific">Saccharococcus caldoxylosilyticus</name>
    <dbReference type="NCBI Taxonomy" id="81408"/>
    <lineage>
        <taxon>Bacteria</taxon>
        <taxon>Bacillati</taxon>
        <taxon>Bacillota</taxon>
        <taxon>Bacilli</taxon>
        <taxon>Bacillales</taxon>
        <taxon>Anoxybacillaceae</taxon>
        <taxon>Saccharococcus</taxon>
    </lineage>
</organism>
<dbReference type="PANTHER" id="PTHR11941">
    <property type="entry name" value="ENOYL-COA HYDRATASE-RELATED"/>
    <property type="match status" value="1"/>
</dbReference>
<evidence type="ECO:0000256" key="7">
    <source>
        <dbReference type="ARBA" id="ARBA00038883"/>
    </source>
</evidence>
<dbReference type="PROSITE" id="PS00166">
    <property type="entry name" value="ENOYL_COA_HYDRATASE"/>
    <property type="match status" value="1"/>
</dbReference>
<evidence type="ECO:0000256" key="8">
    <source>
        <dbReference type="ARBA" id="ARBA00039903"/>
    </source>
</evidence>
<evidence type="ECO:0000256" key="10">
    <source>
        <dbReference type="ARBA" id="ARBA00042182"/>
    </source>
</evidence>
<proteinExistence type="inferred from homology"/>
<keyword evidence="4 14" id="KW-0456">Lyase</keyword>
<reference evidence="14 15" key="1">
    <citation type="submission" date="2016-01" db="EMBL/GenBank/DDBJ databases">
        <title>Draft Genome Sequences of Seven Thermophilic Sporeformers Isolated from Foods.</title>
        <authorList>
            <person name="Berendsen E.M."/>
            <person name="Wells-Bennik M.H."/>
            <person name="Krawcyk A.O."/>
            <person name="De Jong A."/>
            <person name="Holsappel S."/>
            <person name="Eijlander R.T."/>
            <person name="Kuipers O.P."/>
        </authorList>
    </citation>
    <scope>NUCLEOTIDE SEQUENCE [LARGE SCALE GENOMIC DNA]</scope>
    <source>
        <strain evidence="14 15">B4119</strain>
    </source>
</reference>
<comment type="catalytic activity">
    <reaction evidence="6">
        <text>(2R)-ethylmalonyl-CoA + H(+) = butanoyl-CoA + CO2</text>
        <dbReference type="Rhea" id="RHEA:59540"/>
        <dbReference type="ChEBI" id="CHEBI:15378"/>
        <dbReference type="ChEBI" id="CHEBI:16526"/>
        <dbReference type="ChEBI" id="CHEBI:57371"/>
        <dbReference type="ChEBI" id="CHEBI:85316"/>
        <dbReference type="EC" id="4.1.1.94"/>
    </reaction>
    <physiologicalReaction direction="left-to-right" evidence="6">
        <dbReference type="Rhea" id="RHEA:59541"/>
    </physiologicalReaction>
</comment>
<evidence type="ECO:0000256" key="3">
    <source>
        <dbReference type="ARBA" id="ARBA00022490"/>
    </source>
</evidence>
<evidence type="ECO:0000256" key="9">
    <source>
        <dbReference type="ARBA" id="ARBA00042052"/>
    </source>
</evidence>
<dbReference type="GO" id="GO:0005829">
    <property type="term" value="C:cytosol"/>
    <property type="evidence" value="ECO:0007669"/>
    <property type="project" value="UniProtKB-SubCell"/>
</dbReference>
<evidence type="ECO:0000256" key="5">
    <source>
        <dbReference type="ARBA" id="ARBA00036343"/>
    </source>
</evidence>
<name>A0A150L4Q1_9BACL</name>
<comment type="subcellular location">
    <subcellularLocation>
        <location evidence="1">Cytoplasm</location>
        <location evidence="1">Cytosol</location>
    </subcellularLocation>
</comment>
<comment type="function">
    <text evidence="12">Decarboxylates ethylmalonyl-CoA, a potentially toxic metabolite, to form butyryl-CoA, suggesting it might be involved in metabolite proofreading. Acts preferentially on (S)-ethylmalonyl-CoA but also has some activity on the (R)-isomer. Also has methylmalonyl-CoA decarboxylase activity at lower level.</text>
</comment>
<dbReference type="EMBL" id="LQYS01000120">
    <property type="protein sequence ID" value="KYD07268.1"/>
    <property type="molecule type" value="Genomic_DNA"/>
</dbReference>
<dbReference type="SUPFAM" id="SSF52096">
    <property type="entry name" value="ClpP/crotonase"/>
    <property type="match status" value="1"/>
</dbReference>
<comment type="catalytic activity">
    <reaction evidence="5">
        <text>(2S)-ethylmalonyl-CoA + H(+) = butanoyl-CoA + CO2</text>
        <dbReference type="Rhea" id="RHEA:32131"/>
        <dbReference type="ChEBI" id="CHEBI:15378"/>
        <dbReference type="ChEBI" id="CHEBI:16526"/>
        <dbReference type="ChEBI" id="CHEBI:57371"/>
        <dbReference type="ChEBI" id="CHEBI:60909"/>
        <dbReference type="EC" id="4.1.1.94"/>
    </reaction>
    <physiologicalReaction direction="left-to-right" evidence="5">
        <dbReference type="Rhea" id="RHEA:32132"/>
    </physiologicalReaction>
</comment>
<evidence type="ECO:0000313" key="14">
    <source>
        <dbReference type="EMBL" id="KYD07268.1"/>
    </source>
</evidence>
<sequence>MLVVFYTDNAGKCVLNAQLFFKRGKKNMTVANIEHDRDGVVWFTICRPEKRNAINFEVMDKLKETIKLVENDRQAKMLVITGTGREAFCSGGDLSQFQHLQAEGAKQMLKRMGELLYSLLTLSKPTVALINGAAMGGGCELASACDFRYAKSGSKIGFIQGKLGITTGWGGATMLFEKLPYAQALNILLRAERIQAETMQAYGWIDAVLPGNDLREECRQLLAPYVSQSVAVLRAYKLAAVEKWKSDEFRMRFFAEISRCAELWGSEEHAKAVQAFLQKS</sequence>
<dbReference type="InterPro" id="IPR029045">
    <property type="entry name" value="ClpP/crotonase-like_dom_sf"/>
</dbReference>
<dbReference type="CDD" id="cd06558">
    <property type="entry name" value="crotonase-like"/>
    <property type="match status" value="1"/>
</dbReference>
<evidence type="ECO:0000256" key="12">
    <source>
        <dbReference type="ARBA" id="ARBA00056546"/>
    </source>
</evidence>
<evidence type="ECO:0000256" key="6">
    <source>
        <dbReference type="ARBA" id="ARBA00036541"/>
    </source>
</evidence>
<dbReference type="InterPro" id="IPR001753">
    <property type="entry name" value="Enoyl-CoA_hydra/iso"/>
</dbReference>
<evidence type="ECO:0000256" key="13">
    <source>
        <dbReference type="RuleBase" id="RU003707"/>
    </source>
</evidence>
<evidence type="ECO:0000256" key="2">
    <source>
        <dbReference type="ARBA" id="ARBA00005254"/>
    </source>
</evidence>
<comment type="catalytic activity">
    <reaction evidence="11">
        <text>(S)-methylmalonyl-CoA + H(+) = propanoyl-CoA + CO2</text>
        <dbReference type="Rhea" id="RHEA:61340"/>
        <dbReference type="ChEBI" id="CHEBI:15378"/>
        <dbReference type="ChEBI" id="CHEBI:16526"/>
        <dbReference type="ChEBI" id="CHEBI:57327"/>
        <dbReference type="ChEBI" id="CHEBI:57392"/>
        <dbReference type="EC" id="4.1.1.94"/>
    </reaction>
    <physiologicalReaction direction="left-to-right" evidence="11">
        <dbReference type="Rhea" id="RHEA:61341"/>
    </physiologicalReaction>
</comment>
<dbReference type="EC" id="4.1.1.94" evidence="7"/>
<dbReference type="InterPro" id="IPR018376">
    <property type="entry name" value="Enoyl-CoA_hyd/isom_CS"/>
</dbReference>
<dbReference type="AlphaFoldDB" id="A0A150L4Q1"/>
<dbReference type="GO" id="GO:0006635">
    <property type="term" value="P:fatty acid beta-oxidation"/>
    <property type="evidence" value="ECO:0007669"/>
    <property type="project" value="TreeGrafter"/>
</dbReference>
<accession>A0A150L4Q1</accession>
<protein>
    <recommendedName>
        <fullName evidence="8">Ethylmalonyl-CoA decarboxylase</fullName>
        <ecNumber evidence="7">4.1.1.94</ecNumber>
    </recommendedName>
    <alternativeName>
        <fullName evidence="10">Enoyl-CoA hydratase domain-containing protein 1</fullName>
    </alternativeName>
    <alternativeName>
        <fullName evidence="9">Methylmalonyl-CoA decarboxylase</fullName>
    </alternativeName>
</protein>
<evidence type="ECO:0000256" key="1">
    <source>
        <dbReference type="ARBA" id="ARBA00004514"/>
    </source>
</evidence>
<dbReference type="PANTHER" id="PTHR11941:SF27">
    <property type="entry name" value="ETHYLMALONYL-COA DECARBOXYLASE"/>
    <property type="match status" value="1"/>
</dbReference>
<dbReference type="PATRIC" id="fig|81408.3.peg.1659"/>
<dbReference type="Proteomes" id="UP000075455">
    <property type="component" value="Unassembled WGS sequence"/>
</dbReference>
<comment type="similarity">
    <text evidence="2 13">Belongs to the enoyl-CoA hydratase/isomerase family.</text>
</comment>
<dbReference type="STRING" id="81408.B4119_1180"/>
<dbReference type="eggNOG" id="COG1024">
    <property type="taxonomic scope" value="Bacteria"/>
</dbReference>
<evidence type="ECO:0000256" key="11">
    <source>
        <dbReference type="ARBA" id="ARBA00047446"/>
    </source>
</evidence>
<dbReference type="Gene3D" id="3.90.226.10">
    <property type="entry name" value="2-enoyl-CoA Hydratase, Chain A, domain 1"/>
    <property type="match status" value="1"/>
</dbReference>
<evidence type="ECO:0000256" key="4">
    <source>
        <dbReference type="ARBA" id="ARBA00023239"/>
    </source>
</evidence>
<evidence type="ECO:0000313" key="15">
    <source>
        <dbReference type="Proteomes" id="UP000075455"/>
    </source>
</evidence>
<comment type="caution">
    <text evidence="14">The sequence shown here is derived from an EMBL/GenBank/DDBJ whole genome shotgun (WGS) entry which is preliminary data.</text>
</comment>
<dbReference type="Pfam" id="PF00378">
    <property type="entry name" value="ECH_1"/>
    <property type="match status" value="1"/>
</dbReference>
<dbReference type="GO" id="GO:0004492">
    <property type="term" value="F:methyl/ethyl malonyl-CoA decarboxylase activity"/>
    <property type="evidence" value="ECO:0007669"/>
    <property type="project" value="UniProtKB-EC"/>
</dbReference>
<gene>
    <name evidence="14" type="ORF">B4119_1180</name>
</gene>